<dbReference type="SUPFAM" id="SSF47459">
    <property type="entry name" value="HLH, helix-loop-helix DNA-binding domain"/>
    <property type="match status" value="1"/>
</dbReference>
<dbReference type="Gene3D" id="4.10.280.10">
    <property type="entry name" value="Helix-loop-helix DNA-binding domain"/>
    <property type="match status" value="1"/>
</dbReference>
<evidence type="ECO:0000313" key="6">
    <source>
        <dbReference type="Proteomes" id="UP001417504"/>
    </source>
</evidence>
<accession>A0AAP0IKT0</accession>
<gene>
    <name evidence="5" type="ORF">Sjap_016057</name>
</gene>
<dbReference type="GO" id="GO:0000977">
    <property type="term" value="F:RNA polymerase II transcription regulatory region sequence-specific DNA binding"/>
    <property type="evidence" value="ECO:0007669"/>
    <property type="project" value="TreeGrafter"/>
</dbReference>
<protein>
    <recommendedName>
        <fullName evidence="4">BHLH domain-containing protein</fullName>
    </recommendedName>
</protein>
<organism evidence="5 6">
    <name type="scientific">Stephania japonica</name>
    <dbReference type="NCBI Taxonomy" id="461633"/>
    <lineage>
        <taxon>Eukaryota</taxon>
        <taxon>Viridiplantae</taxon>
        <taxon>Streptophyta</taxon>
        <taxon>Embryophyta</taxon>
        <taxon>Tracheophyta</taxon>
        <taxon>Spermatophyta</taxon>
        <taxon>Magnoliopsida</taxon>
        <taxon>Ranunculales</taxon>
        <taxon>Menispermaceae</taxon>
        <taxon>Menispermoideae</taxon>
        <taxon>Cissampelideae</taxon>
        <taxon>Stephania</taxon>
    </lineage>
</organism>
<dbReference type="Pfam" id="PF00010">
    <property type="entry name" value="HLH"/>
    <property type="match status" value="1"/>
</dbReference>
<evidence type="ECO:0000259" key="4">
    <source>
        <dbReference type="PROSITE" id="PS50888"/>
    </source>
</evidence>
<name>A0AAP0IKT0_9MAGN</name>
<keyword evidence="6" id="KW-1185">Reference proteome</keyword>
<dbReference type="GO" id="GO:0046983">
    <property type="term" value="F:protein dimerization activity"/>
    <property type="evidence" value="ECO:0007669"/>
    <property type="project" value="InterPro"/>
</dbReference>
<dbReference type="PROSITE" id="PS50888">
    <property type="entry name" value="BHLH"/>
    <property type="match status" value="1"/>
</dbReference>
<sequence length="184" mass="20655">MVKGSSSVVGRERKDVEKNRRIRMKNLFFYLKSLIPLNNYSKKGMSINELVEHATRYIKQQEEKVERMKAMMEKLQLCKEAGSSSSTHENTIEVRDAGSTLEVLFITNSSKLNGSSLQLLADIISILKEEGAEVISANFQDVGGVTRHTIHSQAYCSRVGVETDRICERLQGLNETGESSLHSM</sequence>
<dbReference type="GO" id="GO:0090575">
    <property type="term" value="C:RNA polymerase II transcription regulator complex"/>
    <property type="evidence" value="ECO:0007669"/>
    <property type="project" value="TreeGrafter"/>
</dbReference>
<keyword evidence="3" id="KW-0175">Coiled coil</keyword>
<dbReference type="InterPro" id="IPR015660">
    <property type="entry name" value="MASH1/Ascl1a-like"/>
</dbReference>
<evidence type="ECO:0000313" key="5">
    <source>
        <dbReference type="EMBL" id="KAK9117110.1"/>
    </source>
</evidence>
<dbReference type="SMART" id="SM00353">
    <property type="entry name" value="HLH"/>
    <property type="match status" value="1"/>
</dbReference>
<keyword evidence="2" id="KW-0804">Transcription</keyword>
<dbReference type="PANTHER" id="PTHR13935:SF46">
    <property type="entry name" value="TRANSCRIPTION FACTOR BHLH167-RELATED"/>
    <property type="match status" value="1"/>
</dbReference>
<evidence type="ECO:0000256" key="1">
    <source>
        <dbReference type="ARBA" id="ARBA00023015"/>
    </source>
</evidence>
<dbReference type="InterPro" id="IPR011598">
    <property type="entry name" value="bHLH_dom"/>
</dbReference>
<evidence type="ECO:0000256" key="3">
    <source>
        <dbReference type="SAM" id="Coils"/>
    </source>
</evidence>
<dbReference type="AlphaFoldDB" id="A0AAP0IKT0"/>
<dbReference type="EMBL" id="JBBNAE010000006">
    <property type="protein sequence ID" value="KAK9117110.1"/>
    <property type="molecule type" value="Genomic_DNA"/>
</dbReference>
<dbReference type="PANTHER" id="PTHR13935">
    <property type="entry name" value="ACHAETE-SCUTE TRANSCRIPTION FACTOR-RELATED"/>
    <property type="match status" value="1"/>
</dbReference>
<feature type="domain" description="BHLH" evidence="4">
    <location>
        <begin position="8"/>
        <end position="61"/>
    </location>
</feature>
<feature type="coiled-coil region" evidence="3">
    <location>
        <begin position="51"/>
        <end position="78"/>
    </location>
</feature>
<proteinExistence type="predicted"/>
<dbReference type="InterPro" id="IPR036638">
    <property type="entry name" value="HLH_DNA-bd_sf"/>
</dbReference>
<keyword evidence="1" id="KW-0805">Transcription regulation</keyword>
<evidence type="ECO:0000256" key="2">
    <source>
        <dbReference type="ARBA" id="ARBA00023163"/>
    </source>
</evidence>
<reference evidence="5 6" key="1">
    <citation type="submission" date="2024-01" db="EMBL/GenBank/DDBJ databases">
        <title>Genome assemblies of Stephania.</title>
        <authorList>
            <person name="Yang L."/>
        </authorList>
    </citation>
    <scope>NUCLEOTIDE SEQUENCE [LARGE SCALE GENOMIC DNA]</scope>
    <source>
        <strain evidence="5">QJT</strain>
        <tissue evidence="5">Leaf</tissue>
    </source>
</reference>
<comment type="caution">
    <text evidence="5">The sequence shown here is derived from an EMBL/GenBank/DDBJ whole genome shotgun (WGS) entry which is preliminary data.</text>
</comment>
<dbReference type="Proteomes" id="UP001417504">
    <property type="component" value="Unassembled WGS sequence"/>
</dbReference>
<dbReference type="GO" id="GO:0000981">
    <property type="term" value="F:DNA-binding transcription factor activity, RNA polymerase II-specific"/>
    <property type="evidence" value="ECO:0007669"/>
    <property type="project" value="TreeGrafter"/>
</dbReference>